<feature type="region of interest" description="Disordered" evidence="7">
    <location>
        <begin position="1"/>
        <end position="20"/>
    </location>
</feature>
<evidence type="ECO:0000256" key="7">
    <source>
        <dbReference type="SAM" id="MobiDB-lite"/>
    </source>
</evidence>
<feature type="transmembrane region" description="Helical" evidence="8">
    <location>
        <begin position="329"/>
        <end position="349"/>
    </location>
</feature>
<dbReference type="InterPro" id="IPR036259">
    <property type="entry name" value="MFS_trans_sf"/>
</dbReference>
<dbReference type="Pfam" id="PF07690">
    <property type="entry name" value="MFS_1"/>
    <property type="match status" value="1"/>
</dbReference>
<evidence type="ECO:0000256" key="8">
    <source>
        <dbReference type="SAM" id="Phobius"/>
    </source>
</evidence>
<evidence type="ECO:0000256" key="6">
    <source>
        <dbReference type="ARBA" id="ARBA00037968"/>
    </source>
</evidence>
<feature type="transmembrane region" description="Helical" evidence="8">
    <location>
        <begin position="356"/>
        <end position="376"/>
    </location>
</feature>
<comment type="similarity">
    <text evidence="6">Belongs to the major facilitator superfamily. Allantoate permease family.</text>
</comment>
<feature type="transmembrane region" description="Helical" evidence="8">
    <location>
        <begin position="193"/>
        <end position="213"/>
    </location>
</feature>
<gene>
    <name evidence="10" type="ORF">BCR39DRAFT_249809</name>
</gene>
<evidence type="ECO:0000256" key="2">
    <source>
        <dbReference type="ARBA" id="ARBA00022448"/>
    </source>
</evidence>
<evidence type="ECO:0000259" key="9">
    <source>
        <dbReference type="PROSITE" id="PS50850"/>
    </source>
</evidence>
<evidence type="ECO:0000256" key="4">
    <source>
        <dbReference type="ARBA" id="ARBA00022989"/>
    </source>
</evidence>
<evidence type="ECO:0000313" key="11">
    <source>
        <dbReference type="Proteomes" id="UP000193986"/>
    </source>
</evidence>
<evidence type="ECO:0000313" key="10">
    <source>
        <dbReference type="EMBL" id="ORY26777.1"/>
    </source>
</evidence>
<dbReference type="GO" id="GO:0022857">
    <property type="term" value="F:transmembrane transporter activity"/>
    <property type="evidence" value="ECO:0007669"/>
    <property type="project" value="InterPro"/>
</dbReference>
<dbReference type="PANTHER" id="PTHR43791:SF1">
    <property type="entry name" value="ALLANTOATE PERMEASE"/>
    <property type="match status" value="1"/>
</dbReference>
<dbReference type="OrthoDB" id="6730379at2759"/>
<dbReference type="InParanoid" id="A0A1Y2AX22"/>
<feature type="transmembrane region" description="Helical" evidence="8">
    <location>
        <begin position="102"/>
        <end position="120"/>
    </location>
</feature>
<keyword evidence="3 8" id="KW-0812">Transmembrane</keyword>
<evidence type="ECO:0000256" key="5">
    <source>
        <dbReference type="ARBA" id="ARBA00023136"/>
    </source>
</evidence>
<comment type="caution">
    <text evidence="10">The sequence shown here is derived from an EMBL/GenBank/DDBJ whole genome shotgun (WGS) entry which is preliminary data.</text>
</comment>
<comment type="subcellular location">
    <subcellularLocation>
        <location evidence="1">Membrane</location>
        <topology evidence="1">Multi-pass membrane protein</topology>
    </subcellularLocation>
</comment>
<evidence type="ECO:0000256" key="3">
    <source>
        <dbReference type="ARBA" id="ARBA00022692"/>
    </source>
</evidence>
<evidence type="ECO:0000256" key="1">
    <source>
        <dbReference type="ARBA" id="ARBA00004141"/>
    </source>
</evidence>
<dbReference type="EMBL" id="MCFC01000044">
    <property type="protein sequence ID" value="ORY26777.1"/>
    <property type="molecule type" value="Genomic_DNA"/>
</dbReference>
<sequence length="514" mass="56786">MSLEPEEEVKSGSGPTTGIHVFDVEGGGKVLDKKHDKALELLADEPSDYILTDEDSTRIRKKIDRHILPLLVITVLLQNLDKATLAYGALMGLKKDTHLTPGQYTWLGSLVYWGFLAWELPTHYLLQRLPVARYAAVTVLIWGTILCCHAAATNFAGLAACRFLLGVAECTVTPAFVIITGAWYTPAEQIQRVAFWFGTAALSQVIGGLLAYGMYHAPSFRWEGLFLLFGGITLVHGVCLVLFLAASPSQAKFLTKEEKIIALERVRIGKAGSEQWGFNKDQLKEALLDIRLYLFFLIMICTGLPNGGVGAFGPTIISNFGFSAENTTLLGMAPGVSEFIGIVLITRMAKYTGSRAWSGFTAICVAIIGIIMMLAIPSHKYIARFAGYCLLFWWPIIVIFIISFLTSSISGTTKKLCFNAAYNLGYCIGNLVGPFTYQSYDAPNYYIAKFTMLAFVALSGVITLTILFIHKRENAKRDRRDALNEQNGVVVEHVNNSEFLDLTDKQQAAFRYPY</sequence>
<dbReference type="GO" id="GO:0016020">
    <property type="term" value="C:membrane"/>
    <property type="evidence" value="ECO:0007669"/>
    <property type="project" value="UniProtKB-SubCell"/>
</dbReference>
<keyword evidence="5 8" id="KW-0472">Membrane</keyword>
<dbReference type="FunCoup" id="A0A1Y2AX22">
    <property type="interactions" value="52"/>
</dbReference>
<organism evidence="10 11">
    <name type="scientific">Naematelia encephala</name>
    <dbReference type="NCBI Taxonomy" id="71784"/>
    <lineage>
        <taxon>Eukaryota</taxon>
        <taxon>Fungi</taxon>
        <taxon>Dikarya</taxon>
        <taxon>Basidiomycota</taxon>
        <taxon>Agaricomycotina</taxon>
        <taxon>Tremellomycetes</taxon>
        <taxon>Tremellales</taxon>
        <taxon>Naemateliaceae</taxon>
        <taxon>Naematelia</taxon>
    </lineage>
</organism>
<reference evidence="10 11" key="1">
    <citation type="submission" date="2016-07" db="EMBL/GenBank/DDBJ databases">
        <title>Pervasive Adenine N6-methylation of Active Genes in Fungi.</title>
        <authorList>
            <consortium name="DOE Joint Genome Institute"/>
            <person name="Mondo S.J."/>
            <person name="Dannebaum R.O."/>
            <person name="Kuo R.C."/>
            <person name="Labutti K."/>
            <person name="Haridas S."/>
            <person name="Kuo A."/>
            <person name="Salamov A."/>
            <person name="Ahrendt S.R."/>
            <person name="Lipzen A."/>
            <person name="Sullivan W."/>
            <person name="Andreopoulos W.B."/>
            <person name="Clum A."/>
            <person name="Lindquist E."/>
            <person name="Daum C."/>
            <person name="Ramamoorthy G.K."/>
            <person name="Gryganskyi A."/>
            <person name="Culley D."/>
            <person name="Magnuson J.K."/>
            <person name="James T.Y."/>
            <person name="O'Malley M.A."/>
            <person name="Stajich J.E."/>
            <person name="Spatafora J.W."/>
            <person name="Visel A."/>
            <person name="Grigoriev I.V."/>
        </authorList>
    </citation>
    <scope>NUCLEOTIDE SEQUENCE [LARGE SCALE GENOMIC DNA]</scope>
    <source>
        <strain evidence="10 11">68-887.2</strain>
    </source>
</reference>
<feature type="transmembrane region" description="Helical" evidence="8">
    <location>
        <begin position="382"/>
        <end position="405"/>
    </location>
</feature>
<feature type="transmembrane region" description="Helical" evidence="8">
    <location>
        <begin position="164"/>
        <end position="184"/>
    </location>
</feature>
<dbReference type="AlphaFoldDB" id="A0A1Y2AX22"/>
<name>A0A1Y2AX22_9TREE</name>
<dbReference type="Gene3D" id="1.20.1250.20">
    <property type="entry name" value="MFS general substrate transporter like domains"/>
    <property type="match status" value="2"/>
</dbReference>
<proteinExistence type="inferred from homology"/>
<dbReference type="PANTHER" id="PTHR43791">
    <property type="entry name" value="PERMEASE-RELATED"/>
    <property type="match status" value="1"/>
</dbReference>
<dbReference type="FunFam" id="1.20.1250.20:FF:000064">
    <property type="entry name" value="MFS allantoate transporter"/>
    <property type="match status" value="1"/>
</dbReference>
<feature type="transmembrane region" description="Helical" evidence="8">
    <location>
        <begin position="132"/>
        <end position="152"/>
    </location>
</feature>
<feature type="transmembrane region" description="Helical" evidence="8">
    <location>
        <begin position="446"/>
        <end position="469"/>
    </location>
</feature>
<feature type="transmembrane region" description="Helical" evidence="8">
    <location>
        <begin position="67"/>
        <end position="90"/>
    </location>
</feature>
<dbReference type="InterPro" id="IPR020846">
    <property type="entry name" value="MFS_dom"/>
</dbReference>
<feature type="domain" description="Major facilitator superfamily (MFS) profile" evidence="9">
    <location>
        <begin position="67"/>
        <end position="472"/>
    </location>
</feature>
<feature type="transmembrane region" description="Helical" evidence="8">
    <location>
        <begin position="417"/>
        <end position="440"/>
    </location>
</feature>
<dbReference type="Proteomes" id="UP000193986">
    <property type="component" value="Unassembled WGS sequence"/>
</dbReference>
<dbReference type="SUPFAM" id="SSF103473">
    <property type="entry name" value="MFS general substrate transporter"/>
    <property type="match status" value="1"/>
</dbReference>
<keyword evidence="4 8" id="KW-1133">Transmembrane helix</keyword>
<accession>A0A1Y2AX22</accession>
<dbReference type="PROSITE" id="PS50850">
    <property type="entry name" value="MFS"/>
    <property type="match status" value="1"/>
</dbReference>
<feature type="transmembrane region" description="Helical" evidence="8">
    <location>
        <begin position="225"/>
        <end position="246"/>
    </location>
</feature>
<protein>
    <submittedName>
        <fullName evidence="10">Vitamin H transporter</fullName>
    </submittedName>
</protein>
<keyword evidence="2" id="KW-0813">Transport</keyword>
<feature type="transmembrane region" description="Helical" evidence="8">
    <location>
        <begin position="292"/>
        <end position="317"/>
    </location>
</feature>
<keyword evidence="11" id="KW-1185">Reference proteome</keyword>
<dbReference type="InterPro" id="IPR011701">
    <property type="entry name" value="MFS"/>
</dbReference>